<dbReference type="Gene3D" id="3.90.1280.10">
    <property type="entry name" value="HSP33 redox switch-like"/>
    <property type="match status" value="1"/>
</dbReference>
<evidence type="ECO:0000313" key="7">
    <source>
        <dbReference type="Proteomes" id="UP000807785"/>
    </source>
</evidence>
<evidence type="ECO:0000313" key="6">
    <source>
        <dbReference type="EMBL" id="MBK6974926.1"/>
    </source>
</evidence>
<dbReference type="GO" id="GO:0051082">
    <property type="term" value="F:unfolded protein binding"/>
    <property type="evidence" value="ECO:0007669"/>
    <property type="project" value="InterPro"/>
</dbReference>
<accession>A0A9D7E1U6</accession>
<dbReference type="AlphaFoldDB" id="A0A9D7E1U6"/>
<dbReference type="GO" id="GO:0044183">
    <property type="term" value="F:protein folding chaperone"/>
    <property type="evidence" value="ECO:0007669"/>
    <property type="project" value="TreeGrafter"/>
</dbReference>
<dbReference type="PANTHER" id="PTHR30111">
    <property type="entry name" value="33 KDA CHAPERONIN"/>
    <property type="match status" value="1"/>
</dbReference>
<evidence type="ECO:0000256" key="5">
    <source>
        <dbReference type="ARBA" id="ARBA00023284"/>
    </source>
</evidence>
<proteinExistence type="predicted"/>
<name>A0A9D7E1U6_9PROT</name>
<evidence type="ECO:0000256" key="3">
    <source>
        <dbReference type="ARBA" id="ARBA00023157"/>
    </source>
</evidence>
<comment type="caution">
    <text evidence="6">The sequence shown here is derived from an EMBL/GenBank/DDBJ whole genome shotgun (WGS) entry which is preliminary data.</text>
</comment>
<dbReference type="Gene3D" id="1.10.287.480">
    <property type="entry name" value="helix hairpin bin"/>
    <property type="match status" value="1"/>
</dbReference>
<sequence>MADVEAGSFVQRFLFADLDISGVVVCLRESWQRMHARRDYPPHIRMLLGELAAVTTLIGSNLKRPGRISVQLRGDGPLSLLLVECTESLRLRGMARADERTTAHRLIELFGDGQLALTLQDDHAPGAYQSLVPLDGETISEVFEHYLSQSVQQPASLMLAADETHAVGLLLHKLPEADERDPDGWARISRLAATVTMRELASLPPLRLLPRLFPEETLRLFVARPVRFHCPLDWDKVRKLLQSLGRKEVDSILRENGEVLIHDEVCNHDYRFDEAEIAALFPPVEPPPTLH</sequence>
<evidence type="ECO:0000256" key="2">
    <source>
        <dbReference type="ARBA" id="ARBA00022833"/>
    </source>
</evidence>
<dbReference type="Pfam" id="PF01430">
    <property type="entry name" value="HSP33"/>
    <property type="match status" value="1"/>
</dbReference>
<reference evidence="6" key="1">
    <citation type="submission" date="2020-10" db="EMBL/GenBank/DDBJ databases">
        <title>Connecting structure to function with the recovery of over 1000 high-quality activated sludge metagenome-assembled genomes encoding full-length rRNA genes using long-read sequencing.</title>
        <authorList>
            <person name="Singleton C.M."/>
            <person name="Petriglieri F."/>
            <person name="Kristensen J.M."/>
            <person name="Kirkegaard R.H."/>
            <person name="Michaelsen T.Y."/>
            <person name="Andersen M.H."/>
            <person name="Karst S.M."/>
            <person name="Dueholm M.S."/>
            <person name="Nielsen P.H."/>
            <person name="Albertsen M."/>
        </authorList>
    </citation>
    <scope>NUCLEOTIDE SEQUENCE</scope>
    <source>
        <strain evidence="6">Bjer_18-Q3-R1-45_BAT3C.347</strain>
    </source>
</reference>
<dbReference type="InterPro" id="IPR000397">
    <property type="entry name" value="Heat_shock_Hsp33"/>
</dbReference>
<dbReference type="SUPFAM" id="SSF118352">
    <property type="entry name" value="HSP33 redox switch-like"/>
    <property type="match status" value="1"/>
</dbReference>
<dbReference type="GO" id="GO:0005737">
    <property type="term" value="C:cytoplasm"/>
    <property type="evidence" value="ECO:0007669"/>
    <property type="project" value="InterPro"/>
</dbReference>
<organism evidence="6 7">
    <name type="scientific">Candidatus Methylophosphatis roskildensis</name>
    <dbReference type="NCBI Taxonomy" id="2899263"/>
    <lineage>
        <taxon>Bacteria</taxon>
        <taxon>Pseudomonadati</taxon>
        <taxon>Pseudomonadota</taxon>
        <taxon>Betaproteobacteria</taxon>
        <taxon>Nitrosomonadales</taxon>
        <taxon>Sterolibacteriaceae</taxon>
        <taxon>Candidatus Methylophosphatis</taxon>
    </lineage>
</organism>
<dbReference type="Gene3D" id="3.55.30.10">
    <property type="entry name" value="Hsp33 domain"/>
    <property type="match status" value="1"/>
</dbReference>
<keyword evidence="3" id="KW-1015">Disulfide bond</keyword>
<keyword evidence="2" id="KW-0862">Zinc</keyword>
<dbReference type="InterPro" id="IPR023212">
    <property type="entry name" value="Hsp33_helix_hairpin_bin_dom_sf"/>
</dbReference>
<dbReference type="InterPro" id="IPR016153">
    <property type="entry name" value="Heat_shock_Hsp33_N"/>
</dbReference>
<evidence type="ECO:0000256" key="4">
    <source>
        <dbReference type="ARBA" id="ARBA00023186"/>
    </source>
</evidence>
<dbReference type="InterPro" id="IPR016154">
    <property type="entry name" value="Heat_shock_Hsp33_C"/>
</dbReference>
<keyword evidence="5" id="KW-0676">Redox-active center</keyword>
<protein>
    <submittedName>
        <fullName evidence="6">Hsp33 family molecular chaperone HslO</fullName>
    </submittedName>
</protein>
<dbReference type="PIRSF" id="PIRSF005261">
    <property type="entry name" value="Heat_shock_Hsp33"/>
    <property type="match status" value="1"/>
</dbReference>
<dbReference type="GO" id="GO:0042026">
    <property type="term" value="P:protein refolding"/>
    <property type="evidence" value="ECO:0007669"/>
    <property type="project" value="TreeGrafter"/>
</dbReference>
<dbReference type="Proteomes" id="UP000807785">
    <property type="component" value="Unassembled WGS sequence"/>
</dbReference>
<keyword evidence="1" id="KW-0963">Cytoplasm</keyword>
<gene>
    <name evidence="6" type="ORF">IPH26_19005</name>
</gene>
<dbReference type="SUPFAM" id="SSF64397">
    <property type="entry name" value="Hsp33 domain"/>
    <property type="match status" value="1"/>
</dbReference>
<keyword evidence="4" id="KW-0143">Chaperone</keyword>
<dbReference type="PANTHER" id="PTHR30111:SF1">
    <property type="entry name" value="33 KDA CHAPERONIN"/>
    <property type="match status" value="1"/>
</dbReference>
<dbReference type="EMBL" id="JADJEV010000005">
    <property type="protein sequence ID" value="MBK6974926.1"/>
    <property type="molecule type" value="Genomic_DNA"/>
</dbReference>
<evidence type="ECO:0000256" key="1">
    <source>
        <dbReference type="ARBA" id="ARBA00022490"/>
    </source>
</evidence>